<dbReference type="Pfam" id="PF04235">
    <property type="entry name" value="DUF418"/>
    <property type="match status" value="1"/>
</dbReference>
<gene>
    <name evidence="3" type="ORF">ISP20_17955</name>
</gene>
<feature type="transmembrane region" description="Helical" evidence="1">
    <location>
        <begin position="215"/>
        <end position="238"/>
    </location>
</feature>
<keyword evidence="1" id="KW-0472">Membrane</keyword>
<dbReference type="EMBL" id="JADIKC010000008">
    <property type="protein sequence ID" value="MBM7123056.1"/>
    <property type="molecule type" value="Genomic_DNA"/>
</dbReference>
<feature type="transmembrane region" description="Helical" evidence="1">
    <location>
        <begin position="332"/>
        <end position="353"/>
    </location>
</feature>
<feature type="transmembrane region" description="Helical" evidence="1">
    <location>
        <begin position="31"/>
        <end position="53"/>
    </location>
</feature>
<keyword evidence="4" id="KW-1185">Reference proteome</keyword>
<dbReference type="RefSeq" id="WP_204637506.1">
    <property type="nucleotide sequence ID" value="NZ_JADIKC010000008.1"/>
</dbReference>
<feature type="transmembrane region" description="Helical" evidence="1">
    <location>
        <begin position="282"/>
        <end position="311"/>
    </location>
</feature>
<feature type="domain" description="DUF418" evidence="2">
    <location>
        <begin position="238"/>
        <end position="396"/>
    </location>
</feature>
<protein>
    <submittedName>
        <fullName evidence="3">DUF418 domain-containing protein</fullName>
    </submittedName>
</protein>
<comment type="caution">
    <text evidence="3">The sequence shown here is derived from an EMBL/GenBank/DDBJ whole genome shotgun (WGS) entry which is preliminary data.</text>
</comment>
<organism evidence="3 4">
    <name type="scientific">Dyella kyungheensis</name>
    <dbReference type="NCBI Taxonomy" id="1242174"/>
    <lineage>
        <taxon>Bacteria</taxon>
        <taxon>Pseudomonadati</taxon>
        <taxon>Pseudomonadota</taxon>
        <taxon>Gammaproteobacteria</taxon>
        <taxon>Lysobacterales</taxon>
        <taxon>Rhodanobacteraceae</taxon>
        <taxon>Dyella</taxon>
    </lineage>
</organism>
<sequence>MQHVSALAQDWPAEPQSVPVRAKERIQAIDVLRGLALFGVLMVNLVTVFRVSIFQQFLPQAADVSVLDHLANGFVATFLESKMISLFSLLFGVGLAIQFERLSGNDARMLLLLRRLLVLLAFGLIHICLLWNGDILTEYALIGLIAVPFLFVPNRGLAVSALLLFVLFASLSSLLPSGFWPTQEWLRQQVADANHVYATGGFTDVLNFRLQEIGAILQLLIYISPRTLGLFLVGMLVWRTGTLRRPEMHKRALVCVAILGTSTGSLLTFFDEMGSNPISGAFLHWISWAIPLGPVFVSFGYASIVLLLFAFTPARHVLGIFAPLGRMAFTNYILQSLIFGWIFYGYGLGYFGRLGAAEAFLLGLIVYVAQVLASKWWLGHYRFGPIEWLWRTLMYGMRQPMTLPKG</sequence>
<feature type="transmembrane region" description="Helical" evidence="1">
    <location>
        <begin position="73"/>
        <end position="97"/>
    </location>
</feature>
<dbReference type="PANTHER" id="PTHR30590:SF2">
    <property type="entry name" value="INNER MEMBRANE PROTEIN"/>
    <property type="match status" value="1"/>
</dbReference>
<reference evidence="3 4" key="1">
    <citation type="submission" date="2020-10" db="EMBL/GenBank/DDBJ databases">
        <title>Phylogeny of dyella-like bacteria.</title>
        <authorList>
            <person name="Fu J."/>
        </authorList>
    </citation>
    <scope>NUCLEOTIDE SEQUENCE [LARGE SCALE GENOMIC DNA]</scope>
    <source>
        <strain evidence="3 4">THG-B117</strain>
    </source>
</reference>
<name>A0ABS2JVM1_9GAMM</name>
<dbReference type="Proteomes" id="UP001430065">
    <property type="component" value="Unassembled WGS sequence"/>
</dbReference>
<keyword evidence="1" id="KW-0812">Transmembrane</keyword>
<evidence type="ECO:0000313" key="4">
    <source>
        <dbReference type="Proteomes" id="UP001430065"/>
    </source>
</evidence>
<feature type="transmembrane region" description="Helical" evidence="1">
    <location>
        <begin position="159"/>
        <end position="180"/>
    </location>
</feature>
<evidence type="ECO:0000259" key="2">
    <source>
        <dbReference type="Pfam" id="PF04235"/>
    </source>
</evidence>
<dbReference type="InterPro" id="IPR007349">
    <property type="entry name" value="DUF418"/>
</dbReference>
<feature type="transmembrane region" description="Helical" evidence="1">
    <location>
        <begin position="250"/>
        <end position="270"/>
    </location>
</feature>
<keyword evidence="1" id="KW-1133">Transmembrane helix</keyword>
<dbReference type="InterPro" id="IPR052529">
    <property type="entry name" value="Bact_Transport_Assoc"/>
</dbReference>
<dbReference type="PANTHER" id="PTHR30590">
    <property type="entry name" value="INNER MEMBRANE PROTEIN"/>
    <property type="match status" value="1"/>
</dbReference>
<proteinExistence type="predicted"/>
<accession>A0ABS2JVM1</accession>
<feature type="transmembrane region" description="Helical" evidence="1">
    <location>
        <begin position="135"/>
        <end position="152"/>
    </location>
</feature>
<feature type="transmembrane region" description="Helical" evidence="1">
    <location>
        <begin position="359"/>
        <end position="378"/>
    </location>
</feature>
<evidence type="ECO:0000256" key="1">
    <source>
        <dbReference type="SAM" id="Phobius"/>
    </source>
</evidence>
<evidence type="ECO:0000313" key="3">
    <source>
        <dbReference type="EMBL" id="MBM7123056.1"/>
    </source>
</evidence>
<feature type="transmembrane region" description="Helical" evidence="1">
    <location>
        <begin position="109"/>
        <end position="129"/>
    </location>
</feature>